<comment type="similarity">
    <text evidence="1">Belongs to the ATP-dependent AMP-binding enzyme family.</text>
</comment>
<sequence length="611" mass="67572">MKQSWTLRHLYGRVLESKELVLFDKSDPQVPAGLALRGEELDRIALDVAAQLDTVLSAGLPKTSVAVVMPNGADYVAVFLGIACGRGINCLLNPKYQEAEIVFAIQDLKCAAVVTGFQELPEAVKAAKTCGIPCYRFEWMQLYDRWTLGLLDQASGELAESRKDYVKKYHFPTDLTGFDIALKLHTSGTTSKPKTVSLRHCNIVATCVNQRLAFEWNKERDHSFLIMPLFHVHGLFNGCLGPLAAGCKVTVISSKSFSKSVFWKELKESGANMITAVPSMWQILLLDPEAIPKHLQPIRYIRSCSSAMAPAVITQLTKVLNTRVVESYAMTEATHQMLSTRLQESSPGMIGWPTGTEVVIVNPATQTVCPFNEPGEICVRGHNVITSYEGLSEEQNQQHFYLQADLKGFANGASFATSAPAVRETAGHETGHWLSEFEEDLKTYCVQPLSLDPKEARIEQPFLRTGDLGVMNERGCTQYISRLKELINRGGEKIAPIEIDATYLKIDSVKNAASFGYPDTILGECVAIAVVPMNELLLPGSADQRPDQPTPTDHIDDVQTWVNSIHEEAKATLSKFKIPIKTFVVKELPTGPTGKVLRRELNNFVKSRPCF</sequence>
<evidence type="ECO:0000259" key="4">
    <source>
        <dbReference type="Pfam" id="PF13193"/>
    </source>
</evidence>
<name>A0A023BC70_GRENI</name>
<keyword evidence="2 5" id="KW-0436">Ligase</keyword>
<evidence type="ECO:0000313" key="6">
    <source>
        <dbReference type="Proteomes" id="UP000019763"/>
    </source>
</evidence>
<dbReference type="Pfam" id="PF00501">
    <property type="entry name" value="AMP-binding"/>
    <property type="match status" value="1"/>
</dbReference>
<dbReference type="Gene3D" id="3.30.300.30">
    <property type="match status" value="1"/>
</dbReference>
<evidence type="ECO:0000256" key="1">
    <source>
        <dbReference type="ARBA" id="ARBA00006432"/>
    </source>
</evidence>
<dbReference type="GeneID" id="22910851"/>
<feature type="domain" description="AMP-dependent synthetase/ligase" evidence="3">
    <location>
        <begin position="40"/>
        <end position="388"/>
    </location>
</feature>
<evidence type="ECO:0000259" key="3">
    <source>
        <dbReference type="Pfam" id="PF00501"/>
    </source>
</evidence>
<dbReference type="InterPro" id="IPR045851">
    <property type="entry name" value="AMP-bd_C_sf"/>
</dbReference>
<dbReference type="PANTHER" id="PTHR43201">
    <property type="entry name" value="ACYL-COA SYNTHETASE"/>
    <property type="match status" value="1"/>
</dbReference>
<dbReference type="GO" id="GO:0006631">
    <property type="term" value="P:fatty acid metabolic process"/>
    <property type="evidence" value="ECO:0007669"/>
    <property type="project" value="TreeGrafter"/>
</dbReference>
<comment type="caution">
    <text evidence="5">The sequence shown here is derived from an EMBL/GenBank/DDBJ whole genome shotgun (WGS) entry which is preliminary data.</text>
</comment>
<dbReference type="EMBL" id="AFNH02000121">
    <property type="protein sequence ID" value="EZG82418.1"/>
    <property type="molecule type" value="Genomic_DNA"/>
</dbReference>
<gene>
    <name evidence="5" type="ORF">GNI_016430</name>
</gene>
<evidence type="ECO:0000256" key="2">
    <source>
        <dbReference type="ARBA" id="ARBA00022598"/>
    </source>
</evidence>
<keyword evidence="6" id="KW-1185">Reference proteome</keyword>
<dbReference type="EC" id="6.2.1.26" evidence="5"/>
<dbReference type="GO" id="GO:0008756">
    <property type="term" value="F:o-succinylbenzoate-CoA ligase activity"/>
    <property type="evidence" value="ECO:0007669"/>
    <property type="project" value="UniProtKB-EC"/>
</dbReference>
<accession>A0A023BC70</accession>
<dbReference type="Gene3D" id="3.40.50.12780">
    <property type="entry name" value="N-terminal domain of ligase-like"/>
    <property type="match status" value="1"/>
</dbReference>
<dbReference type="SUPFAM" id="SSF56801">
    <property type="entry name" value="Acetyl-CoA synthetase-like"/>
    <property type="match status" value="1"/>
</dbReference>
<dbReference type="InterPro" id="IPR000873">
    <property type="entry name" value="AMP-dep_synth/lig_dom"/>
</dbReference>
<dbReference type="InterPro" id="IPR042099">
    <property type="entry name" value="ANL_N_sf"/>
</dbReference>
<feature type="domain" description="AMP-binding enzyme C-terminal" evidence="4">
    <location>
        <begin position="498"/>
        <end position="595"/>
    </location>
</feature>
<dbReference type="eggNOG" id="KOG1176">
    <property type="taxonomic scope" value="Eukaryota"/>
</dbReference>
<dbReference type="InterPro" id="IPR025110">
    <property type="entry name" value="AMP-bd_C"/>
</dbReference>
<dbReference type="Proteomes" id="UP000019763">
    <property type="component" value="Unassembled WGS sequence"/>
</dbReference>
<dbReference type="VEuPathDB" id="CryptoDB:GNI_016430"/>
<dbReference type="Pfam" id="PF13193">
    <property type="entry name" value="AMP-binding_C"/>
    <property type="match status" value="1"/>
</dbReference>
<evidence type="ECO:0000313" key="5">
    <source>
        <dbReference type="EMBL" id="EZG82418.1"/>
    </source>
</evidence>
<dbReference type="GO" id="GO:0031956">
    <property type="term" value="F:medium-chain fatty acid-CoA ligase activity"/>
    <property type="evidence" value="ECO:0007669"/>
    <property type="project" value="TreeGrafter"/>
</dbReference>
<dbReference type="PANTHER" id="PTHR43201:SF5">
    <property type="entry name" value="MEDIUM-CHAIN ACYL-COA LIGASE ACSF2, MITOCHONDRIAL"/>
    <property type="match status" value="1"/>
</dbReference>
<protein>
    <submittedName>
        <fullName evidence="5">AMP-binding enzyme</fullName>
        <ecNumber evidence="5">6.2.1.26</ecNumber>
    </submittedName>
</protein>
<dbReference type="RefSeq" id="XP_011128987.1">
    <property type="nucleotide sequence ID" value="XM_011130685.1"/>
</dbReference>
<reference evidence="5" key="1">
    <citation type="submission" date="2013-12" db="EMBL/GenBank/DDBJ databases">
        <authorList>
            <person name="Omoto C.K."/>
            <person name="Sibley D."/>
            <person name="Venepally P."/>
            <person name="Hadjithomas M."/>
            <person name="Karamycheva S."/>
            <person name="Brunk B."/>
            <person name="Roos D."/>
            <person name="Caler E."/>
            <person name="Lorenzi H."/>
        </authorList>
    </citation>
    <scope>NUCLEOTIDE SEQUENCE</scope>
</reference>
<dbReference type="OMA" id="TFRGYYR"/>
<organism evidence="5 6">
    <name type="scientific">Gregarina niphandrodes</name>
    <name type="common">Septate eugregarine</name>
    <dbReference type="NCBI Taxonomy" id="110365"/>
    <lineage>
        <taxon>Eukaryota</taxon>
        <taxon>Sar</taxon>
        <taxon>Alveolata</taxon>
        <taxon>Apicomplexa</taxon>
        <taxon>Conoidasida</taxon>
        <taxon>Gregarinasina</taxon>
        <taxon>Eugregarinorida</taxon>
        <taxon>Gregarinidae</taxon>
        <taxon>Gregarina</taxon>
    </lineage>
</organism>
<dbReference type="AlphaFoldDB" id="A0A023BC70"/>
<proteinExistence type="inferred from homology"/>
<dbReference type="OrthoDB" id="16262at2759"/>